<dbReference type="RefSeq" id="WP_227323761.1">
    <property type="nucleotide sequence ID" value="NZ_JAESVB010000024.1"/>
</dbReference>
<dbReference type="EMBL" id="JAESVB010000024">
    <property type="protein sequence ID" value="MCB8878116.1"/>
    <property type="molecule type" value="Genomic_DNA"/>
</dbReference>
<feature type="transmembrane region" description="Helical" evidence="1">
    <location>
        <begin position="141"/>
        <end position="158"/>
    </location>
</feature>
<name>A0A964E196_9PROT</name>
<keyword evidence="1" id="KW-0472">Membrane</keyword>
<dbReference type="Pfam" id="PF04307">
    <property type="entry name" value="YdjM"/>
    <property type="match status" value="1"/>
</dbReference>
<evidence type="ECO:0000256" key="1">
    <source>
        <dbReference type="SAM" id="Phobius"/>
    </source>
</evidence>
<comment type="caution">
    <text evidence="2">The sequence shown here is derived from an EMBL/GenBank/DDBJ whole genome shotgun (WGS) entry which is preliminary data.</text>
</comment>
<dbReference type="Proteomes" id="UP000708298">
    <property type="component" value="Unassembled WGS sequence"/>
</dbReference>
<keyword evidence="3" id="KW-1185">Reference proteome</keyword>
<reference evidence="2" key="1">
    <citation type="journal article" date="2021" name="Microorganisms">
        <title>Acidisoma silvae sp. nov. and Acidisomacellulosilytica sp. nov., Two Acidophilic Bacteria Isolated from Decaying Wood, Hydrolyzing Cellulose and Producing Poly-3-hydroxybutyrate.</title>
        <authorList>
            <person name="Mieszkin S."/>
            <person name="Pouder E."/>
            <person name="Uroz S."/>
            <person name="Simon-Colin C."/>
            <person name="Alain K."/>
        </authorList>
    </citation>
    <scope>NUCLEOTIDE SEQUENCE</scope>
    <source>
        <strain evidence="2">HW T2.11</strain>
    </source>
</reference>
<evidence type="ECO:0000313" key="3">
    <source>
        <dbReference type="Proteomes" id="UP000708298"/>
    </source>
</evidence>
<sequence>MMARSHALIGGTAAVALGACGIVPLTPIMLIAAVVGSLAPDIDHPHSKLGRMFFFVSYPLNAIVGHRTATHSILALALCAAMMPFAERAGFSKIGFGFLVGYTSHILADLLTKGGCALLYPVSRVRYGCWPAIKTGSKSEALLLVPILGLIVGIAYHINPTFFRTTDVLRGLFEAGVF</sequence>
<reference evidence="2" key="2">
    <citation type="submission" date="2021-01" db="EMBL/GenBank/DDBJ databases">
        <authorList>
            <person name="Mieszkin S."/>
            <person name="Pouder E."/>
            <person name="Alain K."/>
        </authorList>
    </citation>
    <scope>NUCLEOTIDE SEQUENCE</scope>
    <source>
        <strain evidence="2">HW T2.11</strain>
    </source>
</reference>
<gene>
    <name evidence="2" type="ORF">ASILVAE211_23230</name>
</gene>
<keyword evidence="2" id="KW-0378">Hydrolase</keyword>
<dbReference type="PANTHER" id="PTHR35531">
    <property type="entry name" value="INNER MEMBRANE PROTEIN YBCI-RELATED"/>
    <property type="match status" value="1"/>
</dbReference>
<dbReference type="InterPro" id="IPR007404">
    <property type="entry name" value="YdjM-like"/>
</dbReference>
<protein>
    <submittedName>
        <fullName evidence="2">Metal-dependent hydrolase</fullName>
    </submittedName>
</protein>
<dbReference type="AlphaFoldDB" id="A0A964E196"/>
<organism evidence="2 3">
    <name type="scientific">Acidisoma silvae</name>
    <dbReference type="NCBI Taxonomy" id="2802396"/>
    <lineage>
        <taxon>Bacteria</taxon>
        <taxon>Pseudomonadati</taxon>
        <taxon>Pseudomonadota</taxon>
        <taxon>Alphaproteobacteria</taxon>
        <taxon>Acetobacterales</taxon>
        <taxon>Acidocellaceae</taxon>
        <taxon>Acidisoma</taxon>
    </lineage>
</organism>
<proteinExistence type="predicted"/>
<keyword evidence="1" id="KW-1133">Transmembrane helix</keyword>
<dbReference type="PANTHER" id="PTHR35531:SF1">
    <property type="entry name" value="INNER MEMBRANE PROTEIN YBCI-RELATED"/>
    <property type="match status" value="1"/>
</dbReference>
<evidence type="ECO:0000313" key="2">
    <source>
        <dbReference type="EMBL" id="MCB8878116.1"/>
    </source>
</evidence>
<keyword evidence="1" id="KW-0812">Transmembrane</keyword>
<accession>A0A964E196</accession>
<dbReference type="PROSITE" id="PS51257">
    <property type="entry name" value="PROKAR_LIPOPROTEIN"/>
    <property type="match status" value="1"/>
</dbReference>
<dbReference type="GO" id="GO:0016787">
    <property type="term" value="F:hydrolase activity"/>
    <property type="evidence" value="ECO:0007669"/>
    <property type="project" value="UniProtKB-KW"/>
</dbReference>